<dbReference type="InterPro" id="IPR039959">
    <property type="entry name" value="Fimbrin/Plastin"/>
</dbReference>
<feature type="domain" description="EF-hand" evidence="6">
    <location>
        <begin position="40"/>
        <end position="75"/>
    </location>
</feature>
<dbReference type="GO" id="GO:0032432">
    <property type="term" value="C:actin filament bundle"/>
    <property type="evidence" value="ECO:0000318"/>
    <property type="project" value="GO_Central"/>
</dbReference>
<dbReference type="InterPro" id="IPR018247">
    <property type="entry name" value="EF_Hand_1_Ca_BS"/>
</dbReference>
<dbReference type="SUPFAM" id="SSF47473">
    <property type="entry name" value="EF-hand"/>
    <property type="match status" value="1"/>
</dbReference>
<keyword evidence="2" id="KW-0677">Repeat</keyword>
<organism evidence="7 8">
    <name type="scientific">Strongylocentrotus purpuratus</name>
    <name type="common">Purple sea urchin</name>
    <dbReference type="NCBI Taxonomy" id="7668"/>
    <lineage>
        <taxon>Eukaryota</taxon>
        <taxon>Metazoa</taxon>
        <taxon>Echinodermata</taxon>
        <taxon>Eleutherozoa</taxon>
        <taxon>Echinozoa</taxon>
        <taxon>Echinoidea</taxon>
        <taxon>Euechinoidea</taxon>
        <taxon>Echinacea</taxon>
        <taxon>Camarodonta</taxon>
        <taxon>Echinidea</taxon>
        <taxon>Strongylocentrotidae</taxon>
        <taxon>Strongylocentrotus</taxon>
    </lineage>
</organism>
<feature type="domain" description="Calponin-homology (CH)" evidence="5">
    <location>
        <begin position="378"/>
        <end position="488"/>
    </location>
</feature>
<evidence type="ECO:0000256" key="4">
    <source>
        <dbReference type="ARBA" id="ARBA00023203"/>
    </source>
</evidence>
<dbReference type="GO" id="GO:0051015">
    <property type="term" value="F:actin filament binding"/>
    <property type="evidence" value="ECO:0000318"/>
    <property type="project" value="GO_Central"/>
</dbReference>
<name>A0A7M7NJ67_STRPU</name>
<evidence type="ECO:0000313" key="8">
    <source>
        <dbReference type="Proteomes" id="UP000007110"/>
    </source>
</evidence>
<keyword evidence="4" id="KW-0009">Actin-binding</keyword>
<dbReference type="GO" id="GO:0005509">
    <property type="term" value="F:calcium ion binding"/>
    <property type="evidence" value="ECO:0007669"/>
    <property type="project" value="InterPro"/>
</dbReference>
<dbReference type="FunCoup" id="A0A7M7NJ67">
    <property type="interactions" value="1919"/>
</dbReference>
<dbReference type="CDD" id="cd21295">
    <property type="entry name" value="CH_PLS_rpt2"/>
    <property type="match status" value="1"/>
</dbReference>
<feature type="domain" description="Calponin-homology (CH)" evidence="5">
    <location>
        <begin position="256"/>
        <end position="362"/>
    </location>
</feature>
<dbReference type="FunFam" id="1.10.238.10:FF:000263">
    <property type="entry name" value="plastin-1 isoform X2"/>
    <property type="match status" value="1"/>
</dbReference>
<evidence type="ECO:0000259" key="6">
    <source>
        <dbReference type="PROSITE" id="PS50222"/>
    </source>
</evidence>
<dbReference type="Proteomes" id="UP000007110">
    <property type="component" value="Unassembled WGS sequence"/>
</dbReference>
<keyword evidence="3" id="KW-0106">Calcium</keyword>
<reference evidence="7" key="2">
    <citation type="submission" date="2021-01" db="UniProtKB">
        <authorList>
            <consortium name="EnsemblMetazoa"/>
        </authorList>
    </citation>
    <scope>IDENTIFICATION</scope>
</reference>
<feature type="domain" description="Calponin-homology (CH)" evidence="5">
    <location>
        <begin position="111"/>
        <end position="228"/>
    </location>
</feature>
<evidence type="ECO:0000256" key="2">
    <source>
        <dbReference type="ARBA" id="ARBA00022737"/>
    </source>
</evidence>
<dbReference type="RefSeq" id="XP_030837412.1">
    <property type="nucleotide sequence ID" value="XM_030981552.1"/>
</dbReference>
<dbReference type="FunFam" id="1.10.418.10:FF:000042">
    <property type="entry name" value="Fimbrin, putative"/>
    <property type="match status" value="1"/>
</dbReference>
<accession>A0A7M7NJ67</accession>
<dbReference type="CDD" id="cd21301">
    <property type="entry name" value="CH_PLS_rpt4"/>
    <property type="match status" value="1"/>
</dbReference>
<evidence type="ECO:0008006" key="9">
    <source>
        <dbReference type="Google" id="ProtNLM"/>
    </source>
</evidence>
<dbReference type="FunFam" id="1.10.418.10:FF:000027">
    <property type="entry name" value="Probable fimbrin"/>
    <property type="match status" value="1"/>
</dbReference>
<dbReference type="SMART" id="SM00054">
    <property type="entry name" value="EFh"/>
    <property type="match status" value="2"/>
</dbReference>
<dbReference type="CDD" id="cd21298">
    <property type="entry name" value="CH_PLS_rpt3"/>
    <property type="match status" value="1"/>
</dbReference>
<dbReference type="InterPro" id="IPR011992">
    <property type="entry name" value="EF-hand-dom_pair"/>
</dbReference>
<protein>
    <recommendedName>
        <fullName evidence="9">Fimbrin</fullName>
    </recommendedName>
</protein>
<reference evidence="8" key="1">
    <citation type="submission" date="2015-02" db="EMBL/GenBank/DDBJ databases">
        <title>Genome sequencing for Strongylocentrotus purpuratus.</title>
        <authorList>
            <person name="Murali S."/>
            <person name="Liu Y."/>
            <person name="Vee V."/>
            <person name="English A."/>
            <person name="Wang M."/>
            <person name="Skinner E."/>
            <person name="Han Y."/>
            <person name="Muzny D.M."/>
            <person name="Worley K.C."/>
            <person name="Gibbs R.A."/>
        </authorList>
    </citation>
    <scope>NUCLEOTIDE SEQUENCE</scope>
</reference>
<dbReference type="SMART" id="SM00033">
    <property type="entry name" value="CH"/>
    <property type="match status" value="4"/>
</dbReference>
<feature type="domain" description="EF-hand" evidence="6">
    <location>
        <begin position="4"/>
        <end position="39"/>
    </location>
</feature>
<dbReference type="Pfam" id="PF00307">
    <property type="entry name" value="CH"/>
    <property type="match status" value="4"/>
</dbReference>
<dbReference type="PROSITE" id="PS00019">
    <property type="entry name" value="ACTININ_1"/>
    <property type="match status" value="1"/>
</dbReference>
<dbReference type="KEGG" id="spu:586505"/>
<sequence>MALTDEAEIREYFNEMDLNRDGFLTANELQEILEQCNEKVPGFKIRQYIAEYDTDKNGALTYDEFIKLYHDIKKGKASAGFLTAVKSRVGIQSEKGTSDVSATGTTHSYSVEETAAFTAFINDDSKFQNDPILGPRLPIQGEDGLFNAVADGILLCKMVNKSSPNTIDERAISTGKLNKFTQLENLTLALNSARSIGCSVVNIDPLDLQQGTKHLVLGLVWQIIRIGLFANIDLHNVPGLMNLLHDGETLEDLQKLTPEELLIRWVNYHLEQGGSPRRIKNFSEDIHDSEVYSILIKQIAPADKKGELVEVVLGKDLEKRAGTVLQNADTLGCKAFVTPKEIVKGNSKLNMAFVANLFNHHPALDPPEDMEFEDVEETREEKTYRNWMNSLSVSPYVHHLYSDLSNGLVLLQLINNVNPGIVNWDKVNQGATLKKMGGNMKKIENCNYAVDLGREMKFSLVGIGGQDIRDGNQTLTLAIVWQLLRAYTLGILQKINDSDKPLTDPQIVEWANNKLEEAGKKSKISHFKDPSISDSKVILDLMEAIKPNCVNFDLYIDPREDPSTSEETKLKNAQYAITIARKSGAMVYALPEDIVEVNPKMVMTIFACIMALDQVLLAQNS</sequence>
<dbReference type="EnsemblMetazoa" id="XM_030981552">
    <property type="protein sequence ID" value="XP_030837412"/>
    <property type="gene ID" value="LOC586505"/>
</dbReference>
<dbReference type="PROSITE" id="PS50021">
    <property type="entry name" value="CH"/>
    <property type="match status" value="4"/>
</dbReference>
<dbReference type="PROSITE" id="PS00018">
    <property type="entry name" value="EF_HAND_1"/>
    <property type="match status" value="2"/>
</dbReference>
<dbReference type="GO" id="GO:0051639">
    <property type="term" value="P:actin filament network formation"/>
    <property type="evidence" value="ECO:0000318"/>
    <property type="project" value="GO_Central"/>
</dbReference>
<dbReference type="InterPro" id="IPR002048">
    <property type="entry name" value="EF_hand_dom"/>
</dbReference>
<dbReference type="OMA" id="GILLXEN"/>
<dbReference type="FunFam" id="1.10.418.10:FF:000010">
    <property type="entry name" value="Plastin-3 isoform 1"/>
    <property type="match status" value="1"/>
</dbReference>
<dbReference type="OrthoDB" id="431378at2759"/>
<dbReference type="SUPFAM" id="SSF47576">
    <property type="entry name" value="Calponin-homology domain, CH-domain"/>
    <property type="match status" value="1"/>
</dbReference>
<dbReference type="Gene3D" id="1.10.418.10">
    <property type="entry name" value="Calponin-like domain"/>
    <property type="match status" value="4"/>
</dbReference>
<dbReference type="InterPro" id="IPR001715">
    <property type="entry name" value="CH_dom"/>
</dbReference>
<dbReference type="GeneID" id="586505"/>
<dbReference type="PANTHER" id="PTHR19961">
    <property type="entry name" value="FIMBRIN/PLASTIN"/>
    <property type="match status" value="1"/>
</dbReference>
<dbReference type="Pfam" id="PF13499">
    <property type="entry name" value="EF-hand_7"/>
    <property type="match status" value="1"/>
</dbReference>
<evidence type="ECO:0000256" key="1">
    <source>
        <dbReference type="ARBA" id="ARBA00022723"/>
    </source>
</evidence>
<feature type="domain" description="Calponin-homology (CH)" evidence="5">
    <location>
        <begin position="501"/>
        <end position="614"/>
    </location>
</feature>
<dbReference type="PROSITE" id="PS00020">
    <property type="entry name" value="ACTININ_2"/>
    <property type="match status" value="2"/>
</dbReference>
<dbReference type="AlphaFoldDB" id="A0A7M7NJ67"/>
<dbReference type="GO" id="GO:0005737">
    <property type="term" value="C:cytoplasm"/>
    <property type="evidence" value="ECO:0000318"/>
    <property type="project" value="GO_Central"/>
</dbReference>
<keyword evidence="1" id="KW-0479">Metal-binding</keyword>
<dbReference type="GO" id="GO:0051017">
    <property type="term" value="P:actin filament bundle assembly"/>
    <property type="evidence" value="ECO:0000318"/>
    <property type="project" value="GO_Central"/>
</dbReference>
<evidence type="ECO:0000313" key="7">
    <source>
        <dbReference type="EnsemblMetazoa" id="XP_030837412"/>
    </source>
</evidence>
<evidence type="ECO:0000256" key="3">
    <source>
        <dbReference type="ARBA" id="ARBA00022837"/>
    </source>
</evidence>
<dbReference type="PROSITE" id="PS50222">
    <property type="entry name" value="EF_HAND_2"/>
    <property type="match status" value="2"/>
</dbReference>
<dbReference type="PANTHER" id="PTHR19961:SF18">
    <property type="entry name" value="FI19014P1"/>
    <property type="match status" value="1"/>
</dbReference>
<dbReference type="CDD" id="cd00051">
    <property type="entry name" value="EFh"/>
    <property type="match status" value="1"/>
</dbReference>
<dbReference type="Gene3D" id="1.10.238.10">
    <property type="entry name" value="EF-hand"/>
    <property type="match status" value="1"/>
</dbReference>
<proteinExistence type="predicted"/>
<dbReference type="InterPro" id="IPR001589">
    <property type="entry name" value="Actinin_actin-bd_CS"/>
</dbReference>
<dbReference type="InterPro" id="IPR036872">
    <property type="entry name" value="CH_dom_sf"/>
</dbReference>
<keyword evidence="8" id="KW-1185">Reference proteome</keyword>
<dbReference type="InParanoid" id="A0A7M7NJ67"/>
<evidence type="ECO:0000259" key="5">
    <source>
        <dbReference type="PROSITE" id="PS50021"/>
    </source>
</evidence>
<dbReference type="GO" id="GO:0005884">
    <property type="term" value="C:actin filament"/>
    <property type="evidence" value="ECO:0000318"/>
    <property type="project" value="GO_Central"/>
</dbReference>